<protein>
    <submittedName>
        <fullName evidence="1">Uncharacterized protein</fullName>
    </submittedName>
</protein>
<reference evidence="1 2" key="1">
    <citation type="journal article" date="2019" name="Int. J. Syst. Evol. Microbiol.">
        <title>The Global Catalogue of Microorganisms (GCM) 10K type strain sequencing project: providing services to taxonomists for standard genome sequencing and annotation.</title>
        <authorList>
            <consortium name="The Broad Institute Genomics Platform"/>
            <consortium name="The Broad Institute Genome Sequencing Center for Infectious Disease"/>
            <person name="Wu L."/>
            <person name="Ma J."/>
        </authorList>
    </citation>
    <scope>NUCLEOTIDE SEQUENCE [LARGE SCALE GENOMIC DNA]</scope>
    <source>
        <strain evidence="1 2">JCM 12696</strain>
    </source>
</reference>
<comment type="caution">
    <text evidence="1">The sequence shown here is derived from an EMBL/GenBank/DDBJ whole genome shotgun (WGS) entry which is preliminary data.</text>
</comment>
<sequence length="49" mass="5110">MGQMVAGRCRTRPMVIAVRGARCVAGGAQYAGARAGGRAWAGNVGWAWF</sequence>
<gene>
    <name evidence="1" type="ORF">GCM10009654_64380</name>
</gene>
<evidence type="ECO:0000313" key="1">
    <source>
        <dbReference type="EMBL" id="GAA1198832.1"/>
    </source>
</evidence>
<dbReference type="EMBL" id="BAAAKV010000097">
    <property type="protein sequence ID" value="GAA1198832.1"/>
    <property type="molecule type" value="Genomic_DNA"/>
</dbReference>
<organism evidence="1 2">
    <name type="scientific">Streptomyces hebeiensis</name>
    <dbReference type="NCBI Taxonomy" id="229486"/>
    <lineage>
        <taxon>Bacteria</taxon>
        <taxon>Bacillati</taxon>
        <taxon>Actinomycetota</taxon>
        <taxon>Actinomycetes</taxon>
        <taxon>Kitasatosporales</taxon>
        <taxon>Streptomycetaceae</taxon>
        <taxon>Streptomyces</taxon>
    </lineage>
</organism>
<name>A0ABN1V7P6_9ACTN</name>
<evidence type="ECO:0000313" key="2">
    <source>
        <dbReference type="Proteomes" id="UP001501371"/>
    </source>
</evidence>
<proteinExistence type="predicted"/>
<accession>A0ABN1V7P6</accession>
<dbReference type="Proteomes" id="UP001501371">
    <property type="component" value="Unassembled WGS sequence"/>
</dbReference>
<keyword evidence="2" id="KW-1185">Reference proteome</keyword>